<protein>
    <submittedName>
        <fullName evidence="2">Uncharacterized protein</fullName>
    </submittedName>
</protein>
<accession>A0A5E4R669</accession>
<dbReference type="EMBL" id="FZQP02006926">
    <property type="protein sequence ID" value="VVD05063.1"/>
    <property type="molecule type" value="Genomic_DNA"/>
</dbReference>
<evidence type="ECO:0000313" key="2">
    <source>
        <dbReference type="EMBL" id="VVD05063.1"/>
    </source>
</evidence>
<evidence type="ECO:0000256" key="1">
    <source>
        <dbReference type="SAM" id="MobiDB-lite"/>
    </source>
</evidence>
<keyword evidence="3" id="KW-1185">Reference proteome</keyword>
<sequence>MEIGHIIRDKRDKWTKKVTAWIPLDKKRRRRQLQYLAASQGGPSVGPILPQMVVIFLGLISMAAAFPGIIHEETPHYEHQAPIAESGHHHQVQHEHAKSHQSIKFEHFHPVPVYVKKEHSHLLKHPLEKGHSEQNLKQVHPETQHNHGYGLVLEDHRENTDHHAQLHHGGFEHAGFENAGSEHGGLEHAGIEHGGFEHAGLQHAGFEHAGLEHAGAQQAEHGHGGFEHYSGGYEGGEGLKAYAESHQPQIQDHYYGGQEQSLSGNNGESYNFGHH</sequence>
<organism evidence="2 3">
    <name type="scientific">Leptidea sinapis</name>
    <dbReference type="NCBI Taxonomy" id="189913"/>
    <lineage>
        <taxon>Eukaryota</taxon>
        <taxon>Metazoa</taxon>
        <taxon>Ecdysozoa</taxon>
        <taxon>Arthropoda</taxon>
        <taxon>Hexapoda</taxon>
        <taxon>Insecta</taxon>
        <taxon>Pterygota</taxon>
        <taxon>Neoptera</taxon>
        <taxon>Endopterygota</taxon>
        <taxon>Lepidoptera</taxon>
        <taxon>Glossata</taxon>
        <taxon>Ditrysia</taxon>
        <taxon>Papilionoidea</taxon>
        <taxon>Pieridae</taxon>
        <taxon>Dismorphiinae</taxon>
        <taxon>Leptidea</taxon>
    </lineage>
</organism>
<name>A0A5E4R669_9NEOP</name>
<evidence type="ECO:0000313" key="3">
    <source>
        <dbReference type="Proteomes" id="UP000324832"/>
    </source>
</evidence>
<proteinExistence type="predicted"/>
<dbReference type="Proteomes" id="UP000324832">
    <property type="component" value="Unassembled WGS sequence"/>
</dbReference>
<dbReference type="AlphaFoldDB" id="A0A5E4R669"/>
<feature type="region of interest" description="Disordered" evidence="1">
    <location>
        <begin position="256"/>
        <end position="275"/>
    </location>
</feature>
<reference evidence="2 3" key="1">
    <citation type="submission" date="2017-07" db="EMBL/GenBank/DDBJ databases">
        <authorList>
            <person name="Talla V."/>
            <person name="Backstrom N."/>
        </authorList>
    </citation>
    <scope>NUCLEOTIDE SEQUENCE [LARGE SCALE GENOMIC DNA]</scope>
</reference>
<gene>
    <name evidence="2" type="ORF">LSINAPIS_LOCUS14680</name>
</gene>
<feature type="compositionally biased region" description="Polar residues" evidence="1">
    <location>
        <begin position="258"/>
        <end position="269"/>
    </location>
</feature>